<keyword evidence="16" id="KW-1185">Reference proteome</keyword>
<comment type="subcellular location">
    <subcellularLocation>
        <location evidence="1">Membrane</location>
        <topology evidence="1">Single-pass type I membrane protein</topology>
    </subcellularLocation>
</comment>
<dbReference type="SUPFAM" id="SSF52200">
    <property type="entry name" value="Toll/Interleukin receptor TIR domain"/>
    <property type="match status" value="1"/>
</dbReference>
<dbReference type="OrthoDB" id="1526598at2759"/>
<dbReference type="EMBL" id="CAJPWZ010000144">
    <property type="protein sequence ID" value="CAG2186755.1"/>
    <property type="molecule type" value="Genomic_DNA"/>
</dbReference>
<dbReference type="SMART" id="SM00255">
    <property type="entry name" value="TIR"/>
    <property type="match status" value="1"/>
</dbReference>
<keyword evidence="7" id="KW-0677">Repeat</keyword>
<evidence type="ECO:0000256" key="5">
    <source>
        <dbReference type="ARBA" id="ARBA00022692"/>
    </source>
</evidence>
<evidence type="ECO:0000256" key="9">
    <source>
        <dbReference type="ARBA" id="ARBA00022989"/>
    </source>
</evidence>
<keyword evidence="6" id="KW-0732">Signal</keyword>
<evidence type="ECO:0000256" key="11">
    <source>
        <dbReference type="ARBA" id="ARBA00023170"/>
    </source>
</evidence>
<proteinExistence type="inferred from homology"/>
<dbReference type="Gene3D" id="3.80.10.10">
    <property type="entry name" value="Ribonuclease Inhibitor"/>
    <property type="match status" value="3"/>
</dbReference>
<name>A0A8S3PYM0_MYTED</name>
<feature type="domain" description="TIR" evidence="14">
    <location>
        <begin position="550"/>
        <end position="690"/>
    </location>
</feature>
<keyword evidence="4" id="KW-0433">Leucine-rich repeat</keyword>
<organism evidence="15 16">
    <name type="scientific">Mytilus edulis</name>
    <name type="common">Blue mussel</name>
    <dbReference type="NCBI Taxonomy" id="6550"/>
    <lineage>
        <taxon>Eukaryota</taxon>
        <taxon>Metazoa</taxon>
        <taxon>Spiralia</taxon>
        <taxon>Lophotrochozoa</taxon>
        <taxon>Mollusca</taxon>
        <taxon>Bivalvia</taxon>
        <taxon>Autobranchia</taxon>
        <taxon>Pteriomorphia</taxon>
        <taxon>Mytilida</taxon>
        <taxon>Mytiloidea</taxon>
        <taxon>Mytilidae</taxon>
        <taxon>Mytilinae</taxon>
        <taxon>Mytilus</taxon>
    </lineage>
</organism>
<keyword evidence="3" id="KW-0399">Innate immunity</keyword>
<dbReference type="SMART" id="SM00369">
    <property type="entry name" value="LRR_TYP"/>
    <property type="match status" value="5"/>
</dbReference>
<dbReference type="InterPro" id="IPR032675">
    <property type="entry name" value="LRR_dom_sf"/>
</dbReference>
<dbReference type="InterPro" id="IPR035897">
    <property type="entry name" value="Toll_tir_struct_dom_sf"/>
</dbReference>
<keyword evidence="9 13" id="KW-1133">Transmembrane helix</keyword>
<evidence type="ECO:0000256" key="13">
    <source>
        <dbReference type="SAM" id="Phobius"/>
    </source>
</evidence>
<keyword evidence="8" id="KW-0391">Immunity</keyword>
<dbReference type="PRINTS" id="PR01537">
    <property type="entry name" value="INTRLKN1R1F"/>
</dbReference>
<dbReference type="PANTHER" id="PTHR24365:SF541">
    <property type="entry name" value="PROTEIN TOLL-RELATED"/>
    <property type="match status" value="1"/>
</dbReference>
<evidence type="ECO:0000256" key="7">
    <source>
        <dbReference type="ARBA" id="ARBA00022737"/>
    </source>
</evidence>
<evidence type="ECO:0000256" key="12">
    <source>
        <dbReference type="ARBA" id="ARBA00023180"/>
    </source>
</evidence>
<feature type="transmembrane region" description="Helical" evidence="13">
    <location>
        <begin position="497"/>
        <end position="521"/>
    </location>
</feature>
<evidence type="ECO:0000313" key="16">
    <source>
        <dbReference type="Proteomes" id="UP000683360"/>
    </source>
</evidence>
<dbReference type="GO" id="GO:0007165">
    <property type="term" value="P:signal transduction"/>
    <property type="evidence" value="ECO:0007669"/>
    <property type="project" value="InterPro"/>
</dbReference>
<dbReference type="InterPro" id="IPR001611">
    <property type="entry name" value="Leu-rich_rpt"/>
</dbReference>
<dbReference type="GO" id="GO:0045087">
    <property type="term" value="P:innate immune response"/>
    <property type="evidence" value="ECO:0007669"/>
    <property type="project" value="UniProtKB-KW"/>
</dbReference>
<evidence type="ECO:0000256" key="8">
    <source>
        <dbReference type="ARBA" id="ARBA00022859"/>
    </source>
</evidence>
<evidence type="ECO:0000256" key="10">
    <source>
        <dbReference type="ARBA" id="ARBA00023136"/>
    </source>
</evidence>
<dbReference type="InterPro" id="IPR003591">
    <property type="entry name" value="Leu-rich_rpt_typical-subtyp"/>
</dbReference>
<comment type="caution">
    <text evidence="15">The sequence shown here is derived from an EMBL/GenBank/DDBJ whole genome shotgun (WGS) entry which is preliminary data.</text>
</comment>
<evidence type="ECO:0000256" key="6">
    <source>
        <dbReference type="ARBA" id="ARBA00022729"/>
    </source>
</evidence>
<comment type="similarity">
    <text evidence="2">Belongs to the Toll-like receptor family.</text>
</comment>
<reference evidence="15" key="1">
    <citation type="submission" date="2021-03" db="EMBL/GenBank/DDBJ databases">
        <authorList>
            <person name="Bekaert M."/>
        </authorList>
    </citation>
    <scope>NUCLEOTIDE SEQUENCE</scope>
</reference>
<dbReference type="AlphaFoldDB" id="A0A8S3PYM0"/>
<sequence>MTSLTVLDLSNNNILSMISKQFFKGLINLRHLKLNKSPVMTSKSREIANNTFEYLINLSVLDLSFNNLESINEQTFTGLENLQYLNLNKNKLSYNTRQVPAGCFKPLKSLIRLSIQNNNVYSYPRICIFPDLTIAHLVNLEKIELDVDVGRRVFKNVQCLGPGYASLQNLHSLKFDTCGRLSLFNDSFKHTPHLTHIDIQKCAVTYVKSGALSRLSKLKVLKLDLSGYSDYKLDQFMMVNMVSSLAMTQIEVLDMKDVWETAQTENTFPWEEVNAMLLNTSIRELRFTNNFNVVFPTRKSVPSPQSLQILNLSMNALNEILLNLTHVKFLYLQGNALGKYLGNNSYMIKGETKLEYVCLANNSILNLNSDLFKDQPYLQIIDLSYNSLKEVNCDLSHLVKLHILNLTFNLINHLDYKSFTKLDRILKKSDNILQIDLSYNPVHCNCYTLSFLQWMQRRREHFINFSHLRCQYLNGSISPSNSFEDVVLYIERECMDYSYLIVIAAIAVLIFIAILLTAVIYRHRWKLRYIFYTAKLKYMKKKSDEELTEYVYDAFISYADKDREFVIKDCIENLEQGVLKLCIHQRDFMPGEDITDNIINAIQNSRKTICIITRSFLDSYYCMFEFNMARMESVHSRNGKNTLFLVFYEKLLPEELPLILYELIQNQSYIEYPNDEQGNVIFWQKIKDTFHT</sequence>
<dbReference type="GO" id="GO:0038023">
    <property type="term" value="F:signaling receptor activity"/>
    <property type="evidence" value="ECO:0007669"/>
    <property type="project" value="TreeGrafter"/>
</dbReference>
<dbReference type="PANTHER" id="PTHR24365">
    <property type="entry name" value="TOLL-LIKE RECEPTOR"/>
    <property type="match status" value="1"/>
</dbReference>
<evidence type="ECO:0000256" key="4">
    <source>
        <dbReference type="ARBA" id="ARBA00022614"/>
    </source>
</evidence>
<keyword evidence="10 13" id="KW-0472">Membrane</keyword>
<evidence type="ECO:0000256" key="3">
    <source>
        <dbReference type="ARBA" id="ARBA00022588"/>
    </source>
</evidence>
<dbReference type="PROSITE" id="PS51450">
    <property type="entry name" value="LRR"/>
    <property type="match status" value="2"/>
</dbReference>
<dbReference type="PRINTS" id="PR00019">
    <property type="entry name" value="LEURICHRPT"/>
</dbReference>
<dbReference type="Pfam" id="PF13855">
    <property type="entry name" value="LRR_8"/>
    <property type="match status" value="2"/>
</dbReference>
<evidence type="ECO:0000256" key="2">
    <source>
        <dbReference type="ARBA" id="ARBA00009634"/>
    </source>
</evidence>
<keyword evidence="12" id="KW-0325">Glycoprotein</keyword>
<dbReference type="Proteomes" id="UP000683360">
    <property type="component" value="Unassembled WGS sequence"/>
</dbReference>
<dbReference type="FunFam" id="3.40.50.10140:FF:000001">
    <property type="entry name" value="Toll-like receptor 2"/>
    <property type="match status" value="1"/>
</dbReference>
<evidence type="ECO:0000259" key="14">
    <source>
        <dbReference type="PROSITE" id="PS50104"/>
    </source>
</evidence>
<dbReference type="InterPro" id="IPR000157">
    <property type="entry name" value="TIR_dom"/>
</dbReference>
<keyword evidence="11" id="KW-0675">Receptor</keyword>
<keyword evidence="5 13" id="KW-0812">Transmembrane</keyword>
<gene>
    <name evidence="15" type="ORF">MEDL_2283</name>
</gene>
<dbReference type="GO" id="GO:0005886">
    <property type="term" value="C:plasma membrane"/>
    <property type="evidence" value="ECO:0007669"/>
    <property type="project" value="TreeGrafter"/>
</dbReference>
<protein>
    <recommendedName>
        <fullName evidence="14">TIR domain-containing protein</fullName>
    </recommendedName>
</protein>
<evidence type="ECO:0000313" key="15">
    <source>
        <dbReference type="EMBL" id="CAG2186755.1"/>
    </source>
</evidence>
<dbReference type="PROSITE" id="PS50104">
    <property type="entry name" value="TIR"/>
    <property type="match status" value="1"/>
</dbReference>
<dbReference type="Gene3D" id="3.40.50.10140">
    <property type="entry name" value="Toll/interleukin-1 receptor homology (TIR) domain"/>
    <property type="match status" value="1"/>
</dbReference>
<dbReference type="SUPFAM" id="SSF52058">
    <property type="entry name" value="L domain-like"/>
    <property type="match status" value="1"/>
</dbReference>
<dbReference type="Pfam" id="PF13676">
    <property type="entry name" value="TIR_2"/>
    <property type="match status" value="1"/>
</dbReference>
<evidence type="ECO:0000256" key="1">
    <source>
        <dbReference type="ARBA" id="ARBA00004479"/>
    </source>
</evidence>
<accession>A0A8S3PYM0</accession>